<gene>
    <name evidence="2" type="ORF">Tsubulata_048178</name>
</gene>
<dbReference type="Proteomes" id="UP001141552">
    <property type="component" value="Unassembled WGS sequence"/>
</dbReference>
<dbReference type="SUPFAM" id="SSF81383">
    <property type="entry name" value="F-box domain"/>
    <property type="match status" value="1"/>
</dbReference>
<evidence type="ECO:0000313" key="2">
    <source>
        <dbReference type="EMBL" id="KAJ4822421.1"/>
    </source>
</evidence>
<feature type="domain" description="F-box" evidence="1">
    <location>
        <begin position="12"/>
        <end position="59"/>
    </location>
</feature>
<dbReference type="PANTHER" id="PTHR34223">
    <property type="entry name" value="OS11G0201299 PROTEIN"/>
    <property type="match status" value="1"/>
</dbReference>
<sequence>MARVKSVDVDDDERWSKLPDIILEKIVSPLDVKSMVRVSSLTKSSRRLKKLWPHFYPSIAFDCNPYSHTDCSAFLSKLRHYTMLNKLELYGSKPECCIDEIIEFATTLYVDHIAFTAGWHLRTLRLEHCSILFREDKECRSGRLDFRQGCPKLISLSLVECTFFGKVSIQKLVKMTMGPNLMINLTIVARECVRSNPRKLEIRAPGLEDFTLLHNTTYERFPYVDFPVLKHAVVDAWKPNYPQEHRRGVCLSLFTFLRGLHNAEFVSLSYSIIQKTLSMVPGILENQPPPFRRLKSFTLKLTFDKKYWKVPANMVAYLLSCSPSSAALLIA</sequence>
<dbReference type="EMBL" id="JAKUCV010007679">
    <property type="protein sequence ID" value="KAJ4822421.1"/>
    <property type="molecule type" value="Genomic_DNA"/>
</dbReference>
<reference evidence="2" key="2">
    <citation type="journal article" date="2023" name="Plants (Basel)">
        <title>Annotation of the Turnera subulata (Passifloraceae) Draft Genome Reveals the S-Locus Evolved after the Divergence of Turneroideae from Passifloroideae in a Stepwise Manner.</title>
        <authorList>
            <person name="Henning P.M."/>
            <person name="Roalson E.H."/>
            <person name="Mir W."/>
            <person name="McCubbin A.G."/>
            <person name="Shore J.S."/>
        </authorList>
    </citation>
    <scope>NUCLEOTIDE SEQUENCE</scope>
    <source>
        <strain evidence="2">F60SS</strain>
    </source>
</reference>
<dbReference type="InterPro" id="IPR053197">
    <property type="entry name" value="F-box_SCFL_complex_component"/>
</dbReference>
<dbReference type="PANTHER" id="PTHR34223:SF118">
    <property type="entry name" value="F-BOX DOMAIN, LEUCINE-RICH REPEAT DOMAIN SUPERFAMILY, F-BOX-LIKE DOMAIN SUPERFAMILY"/>
    <property type="match status" value="1"/>
</dbReference>
<dbReference type="InterPro" id="IPR001810">
    <property type="entry name" value="F-box_dom"/>
</dbReference>
<keyword evidence="3" id="KW-1185">Reference proteome</keyword>
<evidence type="ECO:0000259" key="1">
    <source>
        <dbReference type="PROSITE" id="PS50181"/>
    </source>
</evidence>
<reference evidence="2" key="1">
    <citation type="submission" date="2022-02" db="EMBL/GenBank/DDBJ databases">
        <authorList>
            <person name="Henning P.M."/>
            <person name="McCubbin A.G."/>
            <person name="Shore J.S."/>
        </authorList>
    </citation>
    <scope>NUCLEOTIDE SEQUENCE</scope>
    <source>
        <strain evidence="2">F60SS</strain>
        <tissue evidence="2">Leaves</tissue>
    </source>
</reference>
<comment type="caution">
    <text evidence="2">The sequence shown here is derived from an EMBL/GenBank/DDBJ whole genome shotgun (WGS) entry which is preliminary data.</text>
</comment>
<dbReference type="OrthoDB" id="1848700at2759"/>
<accession>A0A9Q0IX25</accession>
<evidence type="ECO:0000313" key="3">
    <source>
        <dbReference type="Proteomes" id="UP001141552"/>
    </source>
</evidence>
<dbReference type="SUPFAM" id="SSF52047">
    <property type="entry name" value="RNI-like"/>
    <property type="match status" value="1"/>
</dbReference>
<protein>
    <recommendedName>
        <fullName evidence="1">F-box domain-containing protein</fullName>
    </recommendedName>
</protein>
<dbReference type="InterPro" id="IPR036047">
    <property type="entry name" value="F-box-like_dom_sf"/>
</dbReference>
<proteinExistence type="predicted"/>
<name>A0A9Q0IX25_9ROSI</name>
<organism evidence="2 3">
    <name type="scientific">Turnera subulata</name>
    <dbReference type="NCBI Taxonomy" id="218843"/>
    <lineage>
        <taxon>Eukaryota</taxon>
        <taxon>Viridiplantae</taxon>
        <taxon>Streptophyta</taxon>
        <taxon>Embryophyta</taxon>
        <taxon>Tracheophyta</taxon>
        <taxon>Spermatophyta</taxon>
        <taxon>Magnoliopsida</taxon>
        <taxon>eudicotyledons</taxon>
        <taxon>Gunneridae</taxon>
        <taxon>Pentapetalae</taxon>
        <taxon>rosids</taxon>
        <taxon>fabids</taxon>
        <taxon>Malpighiales</taxon>
        <taxon>Passifloraceae</taxon>
        <taxon>Turnera</taxon>
    </lineage>
</organism>
<dbReference type="PROSITE" id="PS50181">
    <property type="entry name" value="FBOX"/>
    <property type="match status" value="1"/>
</dbReference>
<dbReference type="AlphaFoldDB" id="A0A9Q0IX25"/>